<evidence type="ECO:0000313" key="5">
    <source>
        <dbReference type="Proteomes" id="UP000199372"/>
    </source>
</evidence>
<dbReference type="GO" id="GO:0016740">
    <property type="term" value="F:transferase activity"/>
    <property type="evidence" value="ECO:0007669"/>
    <property type="project" value="UniProtKB-KW"/>
</dbReference>
<gene>
    <name evidence="4" type="ORF">SAMN04488011_103394</name>
</gene>
<evidence type="ECO:0000256" key="1">
    <source>
        <dbReference type="RuleBase" id="RU003494"/>
    </source>
</evidence>
<comment type="similarity">
    <text evidence="1">Belongs to the GST superfamily.</text>
</comment>
<keyword evidence="4" id="KW-0808">Transferase</keyword>
<dbReference type="SUPFAM" id="SSF52833">
    <property type="entry name" value="Thioredoxin-like"/>
    <property type="match status" value="1"/>
</dbReference>
<dbReference type="Gene3D" id="1.20.1050.10">
    <property type="match status" value="1"/>
</dbReference>
<dbReference type="InterPro" id="IPR036249">
    <property type="entry name" value="Thioredoxin-like_sf"/>
</dbReference>
<feature type="domain" description="GST C-terminal" evidence="3">
    <location>
        <begin position="79"/>
        <end position="195"/>
    </location>
</feature>
<evidence type="ECO:0000259" key="2">
    <source>
        <dbReference type="PROSITE" id="PS50404"/>
    </source>
</evidence>
<dbReference type="PANTHER" id="PTHR44051:SF8">
    <property type="entry name" value="GLUTATHIONE S-TRANSFERASE GSTA"/>
    <property type="match status" value="1"/>
</dbReference>
<name>A0A1H8FP61_9RHOB</name>
<dbReference type="Proteomes" id="UP000199372">
    <property type="component" value="Unassembled WGS sequence"/>
</dbReference>
<dbReference type="InterPro" id="IPR010987">
    <property type="entry name" value="Glutathione-S-Trfase_C-like"/>
</dbReference>
<dbReference type="SFLD" id="SFLDG00358">
    <property type="entry name" value="Main_(cytGST)"/>
    <property type="match status" value="1"/>
</dbReference>
<dbReference type="InterPro" id="IPR004045">
    <property type="entry name" value="Glutathione_S-Trfase_N"/>
</dbReference>
<dbReference type="OrthoDB" id="9810080at2"/>
<dbReference type="InterPro" id="IPR036282">
    <property type="entry name" value="Glutathione-S-Trfase_C_sf"/>
</dbReference>
<evidence type="ECO:0000313" key="4">
    <source>
        <dbReference type="EMBL" id="SEN32888.1"/>
    </source>
</evidence>
<proteinExistence type="inferred from homology"/>
<feature type="domain" description="GST N-terminal" evidence="2">
    <location>
        <begin position="1"/>
        <end position="75"/>
    </location>
</feature>
<dbReference type="SFLD" id="SFLDS00019">
    <property type="entry name" value="Glutathione_Transferase_(cytos"/>
    <property type="match status" value="1"/>
</dbReference>
<dbReference type="Pfam" id="PF02798">
    <property type="entry name" value="GST_N"/>
    <property type="match status" value="1"/>
</dbReference>
<dbReference type="InterPro" id="IPR040079">
    <property type="entry name" value="Glutathione_S-Trfase"/>
</dbReference>
<dbReference type="SFLD" id="SFLDG01150">
    <property type="entry name" value="Main.1:_Beta-like"/>
    <property type="match status" value="1"/>
</dbReference>
<organism evidence="4 5">
    <name type="scientific">Palleronia pelagia</name>
    <dbReference type="NCBI Taxonomy" id="387096"/>
    <lineage>
        <taxon>Bacteria</taxon>
        <taxon>Pseudomonadati</taxon>
        <taxon>Pseudomonadota</taxon>
        <taxon>Alphaproteobacteria</taxon>
        <taxon>Rhodobacterales</taxon>
        <taxon>Roseobacteraceae</taxon>
        <taxon>Palleronia</taxon>
    </lineage>
</organism>
<accession>A0A1H8FP61</accession>
<keyword evidence="5" id="KW-1185">Reference proteome</keyword>
<evidence type="ECO:0000259" key="3">
    <source>
        <dbReference type="PROSITE" id="PS50405"/>
    </source>
</evidence>
<dbReference type="EMBL" id="FOCM01000003">
    <property type="protein sequence ID" value="SEN32888.1"/>
    <property type="molecule type" value="Genomic_DNA"/>
</dbReference>
<dbReference type="SUPFAM" id="SSF47616">
    <property type="entry name" value="GST C-terminal domain-like"/>
    <property type="match status" value="1"/>
</dbReference>
<protein>
    <submittedName>
        <fullName evidence="4">Glutathione S-transferase</fullName>
    </submittedName>
</protein>
<dbReference type="InterPro" id="IPR004046">
    <property type="entry name" value="GST_C"/>
</dbReference>
<dbReference type="Pfam" id="PF00043">
    <property type="entry name" value="GST_C"/>
    <property type="match status" value="1"/>
</dbReference>
<dbReference type="Gene3D" id="3.40.30.10">
    <property type="entry name" value="Glutaredoxin"/>
    <property type="match status" value="1"/>
</dbReference>
<dbReference type="AlphaFoldDB" id="A0A1H8FP61"/>
<reference evidence="5" key="1">
    <citation type="submission" date="2016-10" db="EMBL/GenBank/DDBJ databases">
        <authorList>
            <person name="Varghese N."/>
            <person name="Submissions S."/>
        </authorList>
    </citation>
    <scope>NUCLEOTIDE SEQUENCE [LARGE SCALE GENOMIC DNA]</scope>
    <source>
        <strain evidence="5">DSM 26893</strain>
    </source>
</reference>
<dbReference type="PROSITE" id="PS50405">
    <property type="entry name" value="GST_CTER"/>
    <property type="match status" value="1"/>
</dbReference>
<dbReference type="RefSeq" id="WP_073127288.1">
    <property type="nucleotide sequence ID" value="NZ_FOCM01000003.1"/>
</dbReference>
<dbReference type="PROSITE" id="PS50404">
    <property type="entry name" value="GST_NTER"/>
    <property type="match status" value="1"/>
</dbReference>
<dbReference type="PANTHER" id="PTHR44051">
    <property type="entry name" value="GLUTATHIONE S-TRANSFERASE-RELATED"/>
    <property type="match status" value="1"/>
</dbReference>
<sequence>MLTLYGSPKTRAFRPLWLLEELELDFAHKPVAPHDDALRKLNPSGKVPVLVANGVSVTDSTAILSYLADREDKLTARPGTLDRARQDAVMQQVLDEMDAVLWCAARHSFILPEERRVPEIKDSLKWEFERNLNRIATRLEDTAYIAGEDMTIADIVFTHCLGWAMVAKFPLENTAARAYLDRMRERPAYNRATGR</sequence>